<gene>
    <name evidence="2" type="ORF">MtrunA17_Chr5g0430121</name>
</gene>
<accession>A0A396HVF5</accession>
<sequence length="49" mass="5594">MGNWNENEDAVRGLLSSHRPNTGNSTRTYDSIDAKGRRRTTAGWWLMTI</sequence>
<dbReference type="Gramene" id="rna31906">
    <property type="protein sequence ID" value="RHN56498.1"/>
    <property type="gene ID" value="gene31906"/>
</dbReference>
<comment type="caution">
    <text evidence="2">The sequence shown here is derived from an EMBL/GenBank/DDBJ whole genome shotgun (WGS) entry which is preliminary data.</text>
</comment>
<reference evidence="2" key="1">
    <citation type="journal article" date="2018" name="Nat. Plants">
        <title>Whole-genome landscape of Medicago truncatula symbiotic genes.</title>
        <authorList>
            <person name="Pecrix Y."/>
            <person name="Gamas P."/>
            <person name="Carrere S."/>
        </authorList>
    </citation>
    <scope>NUCLEOTIDE SEQUENCE</scope>
    <source>
        <tissue evidence="2">Leaves</tissue>
    </source>
</reference>
<dbReference type="AlphaFoldDB" id="A0A396HVF5"/>
<organism evidence="2">
    <name type="scientific">Medicago truncatula</name>
    <name type="common">Barrel medic</name>
    <name type="synonym">Medicago tribuloides</name>
    <dbReference type="NCBI Taxonomy" id="3880"/>
    <lineage>
        <taxon>Eukaryota</taxon>
        <taxon>Viridiplantae</taxon>
        <taxon>Streptophyta</taxon>
        <taxon>Embryophyta</taxon>
        <taxon>Tracheophyta</taxon>
        <taxon>Spermatophyta</taxon>
        <taxon>Magnoliopsida</taxon>
        <taxon>eudicotyledons</taxon>
        <taxon>Gunneridae</taxon>
        <taxon>Pentapetalae</taxon>
        <taxon>rosids</taxon>
        <taxon>fabids</taxon>
        <taxon>Fabales</taxon>
        <taxon>Fabaceae</taxon>
        <taxon>Papilionoideae</taxon>
        <taxon>50 kb inversion clade</taxon>
        <taxon>NPAAA clade</taxon>
        <taxon>Hologalegina</taxon>
        <taxon>IRL clade</taxon>
        <taxon>Trifolieae</taxon>
        <taxon>Medicago</taxon>
    </lineage>
</organism>
<protein>
    <submittedName>
        <fullName evidence="2">Uncharacterized protein</fullName>
    </submittedName>
</protein>
<dbReference type="EMBL" id="PSQE01000005">
    <property type="protein sequence ID" value="RHN56498.1"/>
    <property type="molecule type" value="Genomic_DNA"/>
</dbReference>
<evidence type="ECO:0000256" key="1">
    <source>
        <dbReference type="SAM" id="MobiDB-lite"/>
    </source>
</evidence>
<proteinExistence type="predicted"/>
<feature type="compositionally biased region" description="Polar residues" evidence="1">
    <location>
        <begin position="18"/>
        <end position="29"/>
    </location>
</feature>
<name>A0A396HVF5_MEDTR</name>
<evidence type="ECO:0000313" key="2">
    <source>
        <dbReference type="EMBL" id="RHN56498.1"/>
    </source>
</evidence>
<feature type="region of interest" description="Disordered" evidence="1">
    <location>
        <begin position="1"/>
        <end position="33"/>
    </location>
</feature>
<dbReference type="Proteomes" id="UP000265566">
    <property type="component" value="Chromosome 5"/>
</dbReference>